<evidence type="ECO:0000256" key="5">
    <source>
        <dbReference type="ARBA" id="ARBA00022989"/>
    </source>
</evidence>
<dbReference type="GO" id="GO:0008324">
    <property type="term" value="F:monoatomic cation transmembrane transporter activity"/>
    <property type="evidence" value="ECO:0007669"/>
    <property type="project" value="InterPro"/>
</dbReference>
<evidence type="ECO:0000256" key="6">
    <source>
        <dbReference type="ARBA" id="ARBA00023136"/>
    </source>
</evidence>
<dbReference type="RefSeq" id="WP_091710481.1">
    <property type="nucleotide sequence ID" value="NZ_FNCA01000007.1"/>
</dbReference>
<dbReference type="OrthoDB" id="8907at2157"/>
<feature type="transmembrane region" description="Helical" evidence="7">
    <location>
        <begin position="12"/>
        <end position="34"/>
    </location>
</feature>
<dbReference type="Pfam" id="PF01545">
    <property type="entry name" value="Cation_efflux"/>
    <property type="match status" value="1"/>
</dbReference>
<dbReference type="Proteomes" id="UP000199259">
    <property type="component" value="Unassembled WGS sequence"/>
</dbReference>
<dbReference type="InterPro" id="IPR058533">
    <property type="entry name" value="Cation_efflux_TM"/>
</dbReference>
<dbReference type="SUPFAM" id="SSF160240">
    <property type="entry name" value="Cation efflux protein cytoplasmic domain-like"/>
    <property type="match status" value="1"/>
</dbReference>
<dbReference type="InterPro" id="IPR027470">
    <property type="entry name" value="Cation_efflux_CTD"/>
</dbReference>
<evidence type="ECO:0000256" key="1">
    <source>
        <dbReference type="ARBA" id="ARBA00004141"/>
    </source>
</evidence>
<reference evidence="10 11" key="1">
    <citation type="submission" date="2016-10" db="EMBL/GenBank/DDBJ databases">
        <authorList>
            <person name="Varghese N."/>
            <person name="Submissions S."/>
        </authorList>
    </citation>
    <scope>NUCLEOTIDE SEQUENCE [LARGE SCALE GENOMIC DNA]</scope>
    <source>
        <strain evidence="10 11">PL 12/M</strain>
    </source>
</reference>
<feature type="transmembrane region" description="Helical" evidence="7">
    <location>
        <begin position="162"/>
        <end position="180"/>
    </location>
</feature>
<dbReference type="Pfam" id="PF16916">
    <property type="entry name" value="ZT_dimer"/>
    <property type="match status" value="1"/>
</dbReference>
<dbReference type="InterPro" id="IPR050291">
    <property type="entry name" value="CDF_Transporter"/>
</dbReference>
<keyword evidence="5 7" id="KW-1133">Transmembrane helix</keyword>
<dbReference type="PANTHER" id="PTHR43840">
    <property type="entry name" value="MITOCHONDRIAL METAL TRANSPORTER 1-RELATED"/>
    <property type="match status" value="1"/>
</dbReference>
<organism evidence="10 11">
    <name type="scientific">Methanolobus vulcani</name>
    <dbReference type="NCBI Taxonomy" id="38026"/>
    <lineage>
        <taxon>Archaea</taxon>
        <taxon>Methanobacteriati</taxon>
        <taxon>Methanobacteriota</taxon>
        <taxon>Stenosarchaea group</taxon>
        <taxon>Methanomicrobia</taxon>
        <taxon>Methanosarcinales</taxon>
        <taxon>Methanosarcinaceae</taxon>
        <taxon>Methanolobus</taxon>
    </lineage>
</organism>
<evidence type="ECO:0000313" key="11">
    <source>
        <dbReference type="Proteomes" id="UP000199259"/>
    </source>
</evidence>
<evidence type="ECO:0000256" key="7">
    <source>
        <dbReference type="SAM" id="Phobius"/>
    </source>
</evidence>
<dbReference type="SUPFAM" id="SSF161111">
    <property type="entry name" value="Cation efflux protein transmembrane domain-like"/>
    <property type="match status" value="1"/>
</dbReference>
<feature type="transmembrane region" description="Helical" evidence="7">
    <location>
        <begin position="83"/>
        <end position="101"/>
    </location>
</feature>
<keyword evidence="6 7" id="KW-0472">Membrane</keyword>
<sequence length="298" mass="32312">MQNDDGRSKTAVKVTTNGMIFNVFLTLFKFIAGITGHSSAMIADAVHSFSDFITDIVVIFGLKAAGKPADHNHHYGHGKIETLCAAFVGIALFIIGLEILLSGMGKILLVANGGSLEQPETIALVAAVVSILVKEGLYRYTLNAGRSIKSDAMIANAWHHRSDAFSSVGTMIGIGGAIILGGRWVILDPIAAVILSFFIFKVAFDISYTNINELTEAALDKDTVEEISHIIVSTEGVRDFHKLKTRKIGSNIATDVHIQVDKDLSLIEAHDICTEVENRLRSKFGTDSILYIHCEPDM</sequence>
<keyword evidence="3" id="KW-0813">Transport</keyword>
<proteinExistence type="inferred from homology"/>
<dbReference type="NCBIfam" id="TIGR01297">
    <property type="entry name" value="CDF"/>
    <property type="match status" value="1"/>
</dbReference>
<keyword evidence="4 7" id="KW-0812">Transmembrane</keyword>
<dbReference type="AlphaFoldDB" id="A0A7Z7AYF0"/>
<protein>
    <submittedName>
        <fullName evidence="10">Cation diffusion facilitator family transporter</fullName>
    </submittedName>
</protein>
<dbReference type="FunFam" id="1.20.1510.10:FF:000006">
    <property type="entry name" value="Divalent cation efflux transporter"/>
    <property type="match status" value="1"/>
</dbReference>
<feature type="domain" description="Cation efflux protein cytoplasmic" evidence="9">
    <location>
        <begin position="219"/>
        <end position="296"/>
    </location>
</feature>
<dbReference type="PANTHER" id="PTHR43840:SF15">
    <property type="entry name" value="MITOCHONDRIAL METAL TRANSPORTER 1-RELATED"/>
    <property type="match status" value="1"/>
</dbReference>
<feature type="transmembrane region" description="Helical" evidence="7">
    <location>
        <begin position="186"/>
        <end position="204"/>
    </location>
</feature>
<dbReference type="Gene3D" id="1.20.1510.10">
    <property type="entry name" value="Cation efflux protein transmembrane domain"/>
    <property type="match status" value="1"/>
</dbReference>
<dbReference type="Gene3D" id="3.30.70.1350">
    <property type="entry name" value="Cation efflux protein, cytoplasmic domain"/>
    <property type="match status" value="1"/>
</dbReference>
<evidence type="ECO:0000256" key="3">
    <source>
        <dbReference type="ARBA" id="ARBA00022448"/>
    </source>
</evidence>
<comment type="subcellular location">
    <subcellularLocation>
        <location evidence="1">Membrane</location>
        <topology evidence="1">Multi-pass membrane protein</topology>
    </subcellularLocation>
</comment>
<dbReference type="EMBL" id="FNCA01000007">
    <property type="protein sequence ID" value="SDG11241.1"/>
    <property type="molecule type" value="Genomic_DNA"/>
</dbReference>
<accession>A0A7Z7AYF0</accession>
<feature type="domain" description="Cation efflux protein transmembrane" evidence="8">
    <location>
        <begin position="20"/>
        <end position="214"/>
    </location>
</feature>
<gene>
    <name evidence="10" type="ORF">SAMN04488589_2191</name>
</gene>
<comment type="similarity">
    <text evidence="2">Belongs to the cation diffusion facilitator (CDF) transporter (TC 2.A.4) family.</text>
</comment>
<evidence type="ECO:0000313" key="10">
    <source>
        <dbReference type="EMBL" id="SDG11241.1"/>
    </source>
</evidence>
<name>A0A7Z7AYF0_9EURY</name>
<dbReference type="InterPro" id="IPR002524">
    <property type="entry name" value="Cation_efflux"/>
</dbReference>
<evidence type="ECO:0000256" key="4">
    <source>
        <dbReference type="ARBA" id="ARBA00022692"/>
    </source>
</evidence>
<dbReference type="GO" id="GO:0016020">
    <property type="term" value="C:membrane"/>
    <property type="evidence" value="ECO:0007669"/>
    <property type="project" value="UniProtKB-SubCell"/>
</dbReference>
<comment type="caution">
    <text evidence="10">The sequence shown here is derived from an EMBL/GenBank/DDBJ whole genome shotgun (WGS) entry which is preliminary data.</text>
</comment>
<evidence type="ECO:0000259" key="8">
    <source>
        <dbReference type="Pfam" id="PF01545"/>
    </source>
</evidence>
<dbReference type="InterPro" id="IPR027469">
    <property type="entry name" value="Cation_efflux_TMD_sf"/>
</dbReference>
<evidence type="ECO:0000259" key="9">
    <source>
        <dbReference type="Pfam" id="PF16916"/>
    </source>
</evidence>
<evidence type="ECO:0000256" key="2">
    <source>
        <dbReference type="ARBA" id="ARBA00008114"/>
    </source>
</evidence>
<keyword evidence="11" id="KW-1185">Reference proteome</keyword>
<dbReference type="InterPro" id="IPR036837">
    <property type="entry name" value="Cation_efflux_CTD_sf"/>
</dbReference>